<evidence type="ECO:0000256" key="4">
    <source>
        <dbReference type="ARBA" id="ARBA00022692"/>
    </source>
</evidence>
<evidence type="ECO:0000256" key="6">
    <source>
        <dbReference type="ARBA" id="ARBA00023237"/>
    </source>
</evidence>
<evidence type="ECO:0000256" key="1">
    <source>
        <dbReference type="ARBA" id="ARBA00004571"/>
    </source>
</evidence>
<dbReference type="InterPro" id="IPR008969">
    <property type="entry name" value="CarboxyPept-like_regulatory"/>
</dbReference>
<keyword evidence="5 7" id="KW-0472">Membrane</keyword>
<dbReference type="Proteomes" id="UP000606600">
    <property type="component" value="Unassembled WGS sequence"/>
</dbReference>
<dbReference type="SUPFAM" id="SSF49464">
    <property type="entry name" value="Carboxypeptidase regulatory domain-like"/>
    <property type="match status" value="1"/>
</dbReference>
<dbReference type="NCBIfam" id="TIGR04056">
    <property type="entry name" value="OMP_RagA_SusC"/>
    <property type="match status" value="1"/>
</dbReference>
<name>A0ABR7WNM6_9SPHI</name>
<dbReference type="PROSITE" id="PS52016">
    <property type="entry name" value="TONB_DEPENDENT_REC_3"/>
    <property type="match status" value="1"/>
</dbReference>
<keyword evidence="6 7" id="KW-0998">Cell outer membrane</keyword>
<evidence type="ECO:0000256" key="7">
    <source>
        <dbReference type="PROSITE-ProRule" id="PRU01360"/>
    </source>
</evidence>
<keyword evidence="3 7" id="KW-1134">Transmembrane beta strand</keyword>
<evidence type="ECO:0000313" key="11">
    <source>
        <dbReference type="Proteomes" id="UP000606600"/>
    </source>
</evidence>
<proteinExistence type="inferred from homology"/>
<feature type="signal peptide" evidence="8">
    <location>
        <begin position="1"/>
        <end position="19"/>
    </location>
</feature>
<keyword evidence="4 7" id="KW-0812">Transmembrane</keyword>
<evidence type="ECO:0000313" key="10">
    <source>
        <dbReference type="EMBL" id="MBD1362974.1"/>
    </source>
</evidence>
<organism evidence="10 11">
    <name type="scientific">Mucilaginibacter pankratovii</name>
    <dbReference type="NCBI Taxonomy" id="2772110"/>
    <lineage>
        <taxon>Bacteria</taxon>
        <taxon>Pseudomonadati</taxon>
        <taxon>Bacteroidota</taxon>
        <taxon>Sphingobacteriia</taxon>
        <taxon>Sphingobacteriales</taxon>
        <taxon>Sphingobacteriaceae</taxon>
        <taxon>Mucilaginibacter</taxon>
    </lineage>
</organism>
<evidence type="ECO:0000256" key="8">
    <source>
        <dbReference type="SAM" id="SignalP"/>
    </source>
</evidence>
<comment type="similarity">
    <text evidence="7">Belongs to the TonB-dependent receptor family.</text>
</comment>
<accession>A0ABR7WNM6</accession>
<evidence type="ECO:0000256" key="2">
    <source>
        <dbReference type="ARBA" id="ARBA00022448"/>
    </source>
</evidence>
<feature type="chain" id="PRO_5046383441" evidence="8">
    <location>
        <begin position="20"/>
        <end position="1063"/>
    </location>
</feature>
<dbReference type="RefSeq" id="WP_191187648.1">
    <property type="nucleotide sequence ID" value="NZ_JACWMY010000002.1"/>
</dbReference>
<keyword evidence="8" id="KW-0732">Signal</keyword>
<feature type="domain" description="TonB-dependent receptor plug" evidence="9">
    <location>
        <begin position="118"/>
        <end position="224"/>
    </location>
</feature>
<dbReference type="Pfam" id="PF13715">
    <property type="entry name" value="CarbopepD_reg_2"/>
    <property type="match status" value="1"/>
</dbReference>
<evidence type="ECO:0000256" key="5">
    <source>
        <dbReference type="ARBA" id="ARBA00023136"/>
    </source>
</evidence>
<evidence type="ECO:0000256" key="3">
    <source>
        <dbReference type="ARBA" id="ARBA00022452"/>
    </source>
</evidence>
<comment type="subcellular location">
    <subcellularLocation>
        <location evidence="1 7">Cell outer membrane</location>
        <topology evidence="1 7">Multi-pass membrane protein</topology>
    </subcellularLocation>
</comment>
<dbReference type="InterPro" id="IPR012910">
    <property type="entry name" value="Plug_dom"/>
</dbReference>
<dbReference type="NCBIfam" id="TIGR04057">
    <property type="entry name" value="SusC_RagA_signa"/>
    <property type="match status" value="1"/>
</dbReference>
<dbReference type="SUPFAM" id="SSF56935">
    <property type="entry name" value="Porins"/>
    <property type="match status" value="1"/>
</dbReference>
<reference evidence="10 11" key="1">
    <citation type="submission" date="2020-09" db="EMBL/GenBank/DDBJ databases">
        <title>Novel species of Mucilaginibacter isolated from a glacier on the Tibetan Plateau.</title>
        <authorList>
            <person name="Liu Q."/>
            <person name="Xin Y.-H."/>
        </authorList>
    </citation>
    <scope>NUCLEOTIDE SEQUENCE [LARGE SCALE GENOMIC DNA]</scope>
    <source>
        <strain evidence="10 11">ZT4R22</strain>
    </source>
</reference>
<dbReference type="Gene3D" id="2.60.40.1120">
    <property type="entry name" value="Carboxypeptidase-like, regulatory domain"/>
    <property type="match status" value="1"/>
</dbReference>
<keyword evidence="2 7" id="KW-0813">Transport</keyword>
<sequence>MKKFILFLFSLIIATHALAQQAYNITGIVTGSDGQILPGATISITALQKSIVTDMNGKFQINVPAGKTKATVTFIGYDTTYYTFDPLKMQKVSIVMQQKQTGLKEVVISTGYQNLPRERATGSFSRVDSSLMQRRVSTDVLSRLEDNVPGLSFNRSSTAGGVNNPISIRGRSTLFANANPLIVLDNFPYEGDLSAINPNDVESVTVLKDAAAASIWGARAGNGVIVITTRKGKRNQAPTVSLTSNVTTGDKPDLYAQPRISSADYIELEKTLFAKQFYSSDEASANHPALSPVIELLIAQRDGKISAAQAQQQIEALKNQDVRKDYSRYLYRKSVNQQYALQLTGGSDNQSYHLSTGFDRNQSNLLRNDLSRVTVNAGNTVWLLNQRLSLSGDMLFSRQRSTNNNPGTFFWNGGQRLYPYASLADNNGNPATVTKDYRLSFLQGAENAGLLDWQYRPLEDLALANNTITAQNLRINTGLGYRIITGLNLQLRYLYEHNNTTGANLQSAGSYIARDQVNRYTSVNDDGTINRPLPSGGIYTGEYTNAETHYVRGQLDYSKQIGEKNELNVLAGYELRHIGTEGRLFRYYGYDEEHGTSQPVDYISNFPFYYNPSSSGRIPNPEKSNLLTDNFVSWFSNASWAYDGKYILSGSARFDRSNLFGVNTNQKGVPLWSAGLAWDITKESFYKVDWLPSLKLRATYGVSGNLERTLSAYTTATYYGGASQLTGLPFATIVNPPNPDLRWERIHMLNFGLDFSTKGNRLSGSIEYYRKKGTDIIGDAPYPASSGIITFRGNTAQTEGNGIDINLNGRIIENQHVTWLSTLLVSHATDKVTRFLLKSSASSYVQQNIPVEGKPLYGIYSYAWAGLDPKNGDPQGLLDGVISKNYSTILGNTPDEQVIYHGPARPTWFGAWRNTVRWKQITLSASVSYRFGYYFRMNSIIYGSDMGLSNGNGDYARRWLVPGDETKTNVPSAPQSRNNGRDLFYSYSSTLVEKGDHIRLQDARLSWQPGINFTRCWASHAEVFLYANNIGLIWKATKLNIDPDWAYQAPPFALSAGISLTLK</sequence>
<dbReference type="InterPro" id="IPR036942">
    <property type="entry name" value="Beta-barrel_TonB_sf"/>
</dbReference>
<dbReference type="Pfam" id="PF07715">
    <property type="entry name" value="Plug"/>
    <property type="match status" value="1"/>
</dbReference>
<gene>
    <name evidence="10" type="ORF">IDJ77_04050</name>
</gene>
<dbReference type="InterPro" id="IPR039426">
    <property type="entry name" value="TonB-dep_rcpt-like"/>
</dbReference>
<comment type="caution">
    <text evidence="10">The sequence shown here is derived from an EMBL/GenBank/DDBJ whole genome shotgun (WGS) entry which is preliminary data.</text>
</comment>
<keyword evidence="11" id="KW-1185">Reference proteome</keyword>
<dbReference type="Gene3D" id="2.170.130.10">
    <property type="entry name" value="TonB-dependent receptor, plug domain"/>
    <property type="match status" value="1"/>
</dbReference>
<dbReference type="InterPro" id="IPR023997">
    <property type="entry name" value="TonB-dep_OMP_SusC/RagA_CS"/>
</dbReference>
<dbReference type="InterPro" id="IPR037066">
    <property type="entry name" value="Plug_dom_sf"/>
</dbReference>
<protein>
    <submittedName>
        <fullName evidence="10">SusC/RagA family TonB-linked outer membrane protein</fullName>
    </submittedName>
</protein>
<dbReference type="InterPro" id="IPR023996">
    <property type="entry name" value="TonB-dep_OMP_SusC/RagA"/>
</dbReference>
<dbReference type="EMBL" id="JACWMY010000002">
    <property type="protein sequence ID" value="MBD1362974.1"/>
    <property type="molecule type" value="Genomic_DNA"/>
</dbReference>
<dbReference type="Gene3D" id="2.40.170.20">
    <property type="entry name" value="TonB-dependent receptor, beta-barrel domain"/>
    <property type="match status" value="1"/>
</dbReference>
<evidence type="ECO:0000259" key="9">
    <source>
        <dbReference type="Pfam" id="PF07715"/>
    </source>
</evidence>